<dbReference type="Proteomes" id="UP000887159">
    <property type="component" value="Unassembled WGS sequence"/>
</dbReference>
<feature type="signal peptide" evidence="1">
    <location>
        <begin position="1"/>
        <end position="38"/>
    </location>
</feature>
<dbReference type="AlphaFoldDB" id="A0A8X7BFE4"/>
<organism evidence="2 3">
    <name type="scientific">Trichonephila clavipes</name>
    <name type="common">Golden silk orbweaver</name>
    <name type="synonym">Nephila clavipes</name>
    <dbReference type="NCBI Taxonomy" id="2585209"/>
    <lineage>
        <taxon>Eukaryota</taxon>
        <taxon>Metazoa</taxon>
        <taxon>Ecdysozoa</taxon>
        <taxon>Arthropoda</taxon>
        <taxon>Chelicerata</taxon>
        <taxon>Arachnida</taxon>
        <taxon>Araneae</taxon>
        <taxon>Araneomorphae</taxon>
        <taxon>Entelegynae</taxon>
        <taxon>Araneoidea</taxon>
        <taxon>Nephilidae</taxon>
        <taxon>Trichonephila</taxon>
    </lineage>
</organism>
<accession>A0A8X7BFE4</accession>
<protein>
    <recommendedName>
        <fullName evidence="4">Secreted protein</fullName>
    </recommendedName>
</protein>
<evidence type="ECO:0008006" key="4">
    <source>
        <dbReference type="Google" id="ProtNLM"/>
    </source>
</evidence>
<evidence type="ECO:0000256" key="1">
    <source>
        <dbReference type="SAM" id="SignalP"/>
    </source>
</evidence>
<keyword evidence="3" id="KW-1185">Reference proteome</keyword>
<evidence type="ECO:0000313" key="2">
    <source>
        <dbReference type="EMBL" id="GFY29701.1"/>
    </source>
</evidence>
<feature type="chain" id="PRO_5036465701" description="Secreted protein" evidence="1">
    <location>
        <begin position="39"/>
        <end position="70"/>
    </location>
</feature>
<proteinExistence type="predicted"/>
<comment type="caution">
    <text evidence="2">The sequence shown here is derived from an EMBL/GenBank/DDBJ whole genome shotgun (WGS) entry which is preliminary data.</text>
</comment>
<keyword evidence="1" id="KW-0732">Signal</keyword>
<dbReference type="EMBL" id="BMAU01021389">
    <property type="protein sequence ID" value="GFY29701.1"/>
    <property type="molecule type" value="Genomic_DNA"/>
</dbReference>
<reference evidence="2" key="1">
    <citation type="submission" date="2020-08" db="EMBL/GenBank/DDBJ databases">
        <title>Multicomponent nature underlies the extraordinary mechanical properties of spider dragline silk.</title>
        <authorList>
            <person name="Kono N."/>
            <person name="Nakamura H."/>
            <person name="Mori M."/>
            <person name="Yoshida Y."/>
            <person name="Ohtoshi R."/>
            <person name="Malay A.D."/>
            <person name="Moran D.A.P."/>
            <person name="Tomita M."/>
            <person name="Numata K."/>
            <person name="Arakawa K."/>
        </authorList>
    </citation>
    <scope>NUCLEOTIDE SEQUENCE</scope>
</reference>
<evidence type="ECO:0000313" key="3">
    <source>
        <dbReference type="Proteomes" id="UP000887159"/>
    </source>
</evidence>
<name>A0A8X7BFE4_TRICX</name>
<gene>
    <name evidence="2" type="ORF">TNCV_1812801</name>
</gene>
<sequence length="70" mass="7955">MPNPPVWKCPIQMVTFIPFIMRWCPVLLWCQTGVGTSASPPPVPEIPLLEIRDTYPVEAVRRMDQVNPPP</sequence>